<sequence length="555" mass="62628">MAFIPLSKAKTAHVNMMTDTIIANLPADALRSVIRVILTTEPSVTRIFEEQTRVYLRKTSNQPIGPLFQSTAEGIASTSNFTGAQQRLRSAIGCGLVLESFQILNKIVDEIVNLDDGHTVPRSTRIDCCLASVDGDIVQALTALQKRLLSDSGSRDLNEEERPVIDSLFSSLLRCRQRWLASAQDFPFERSTAVFTTMLGHESGTQTMTYQKGFRQGQVTGRKTSTTLETFRIGDIELPKLFAGLWQLSSPSWGTASQTQMFEQFVEYIEGGFVAFDMADHYGDAEVIFGRLRSSLSNPNAVFGATKYCVFQKITVTPANIRANVTERCQRMSTDKVDLLQFHWQDYNDHQYIEALRLLQQDERVQNLGLCNFDTARLQEVIDNGIAVVTNQVQFSLIDARPRFKMGEVCARHNVKLLTYGTLCGGFLAEKWLGKPEPQLFGPDSTPSQRKYFEMIQTWGDWDLFQILLQILKAIANKHNVCISNVATRWVLDFPYVGAVIIGARMGVSEHTEENLKTYGWRLDEEDQRSIGEVLEKSRREEVFKVMGDCGSEYR</sequence>
<gene>
    <name evidence="2" type="ORF">ST47_g2231</name>
</gene>
<dbReference type="GO" id="GO:0016491">
    <property type="term" value="F:oxidoreductase activity"/>
    <property type="evidence" value="ECO:0007669"/>
    <property type="project" value="UniProtKB-KW"/>
</dbReference>
<dbReference type="InterPro" id="IPR036812">
    <property type="entry name" value="NAD(P)_OxRdtase_dom_sf"/>
</dbReference>
<protein>
    <submittedName>
        <fullName evidence="2">Uncharacterized protein</fullName>
    </submittedName>
</protein>
<dbReference type="SUPFAM" id="SSF51430">
    <property type="entry name" value="NAD(P)-linked oxidoreductase"/>
    <property type="match status" value="1"/>
</dbReference>
<organism evidence="2 3">
    <name type="scientific">Didymella rabiei</name>
    <name type="common">Chickpea ascochyta blight fungus</name>
    <name type="synonym">Mycosphaerella rabiei</name>
    <dbReference type="NCBI Taxonomy" id="5454"/>
    <lineage>
        <taxon>Eukaryota</taxon>
        <taxon>Fungi</taxon>
        <taxon>Dikarya</taxon>
        <taxon>Ascomycota</taxon>
        <taxon>Pezizomycotina</taxon>
        <taxon>Dothideomycetes</taxon>
        <taxon>Pleosporomycetidae</taxon>
        <taxon>Pleosporales</taxon>
        <taxon>Pleosporineae</taxon>
        <taxon>Didymellaceae</taxon>
        <taxon>Ascochyta</taxon>
    </lineage>
</organism>
<dbReference type="Proteomes" id="UP000076837">
    <property type="component" value="Unassembled WGS sequence"/>
</dbReference>
<evidence type="ECO:0000313" key="3">
    <source>
        <dbReference type="Proteomes" id="UP000076837"/>
    </source>
</evidence>
<name>A0A163JTS1_DIDRA</name>
<comment type="caution">
    <text evidence="2">The sequence shown here is derived from an EMBL/GenBank/DDBJ whole genome shotgun (WGS) entry which is preliminary data.</text>
</comment>
<dbReference type="OrthoDB" id="686384at2759"/>
<reference evidence="2 3" key="1">
    <citation type="journal article" date="2016" name="Sci. Rep.">
        <title>Draft genome sequencing and secretome analysis of fungal phytopathogen Ascochyta rabiei provides insight into the necrotrophic effector repertoire.</title>
        <authorList>
            <person name="Verma S."/>
            <person name="Gazara R.K."/>
            <person name="Nizam S."/>
            <person name="Parween S."/>
            <person name="Chattopadhyay D."/>
            <person name="Verma P.K."/>
        </authorList>
    </citation>
    <scope>NUCLEOTIDE SEQUENCE [LARGE SCALE GENOMIC DNA]</scope>
    <source>
        <strain evidence="2 3">ArDII</strain>
    </source>
</reference>
<dbReference type="PANTHER" id="PTHR43147:SF2">
    <property type="entry name" value="NADP-DEPENDENT OXIDOREDUCTASE DOMAIN-CONTAINING PROTEIN"/>
    <property type="match status" value="1"/>
</dbReference>
<dbReference type="CDD" id="cd19101">
    <property type="entry name" value="AKR_unchar"/>
    <property type="match status" value="1"/>
</dbReference>
<evidence type="ECO:0000313" key="2">
    <source>
        <dbReference type="EMBL" id="KZM26592.1"/>
    </source>
</evidence>
<dbReference type="Pfam" id="PF00248">
    <property type="entry name" value="Aldo_ket_red"/>
    <property type="match status" value="1"/>
</dbReference>
<accession>A0A163JTS1</accession>
<dbReference type="InterPro" id="IPR023210">
    <property type="entry name" value="NADP_OxRdtase_dom"/>
</dbReference>
<proteinExistence type="predicted"/>
<dbReference type="AlphaFoldDB" id="A0A163JTS1"/>
<dbReference type="EMBL" id="JYNV01000103">
    <property type="protein sequence ID" value="KZM26592.1"/>
    <property type="molecule type" value="Genomic_DNA"/>
</dbReference>
<keyword evidence="1" id="KW-0560">Oxidoreductase</keyword>
<dbReference type="Gene3D" id="3.20.20.100">
    <property type="entry name" value="NADP-dependent oxidoreductase domain"/>
    <property type="match status" value="1"/>
</dbReference>
<evidence type="ECO:0000256" key="1">
    <source>
        <dbReference type="ARBA" id="ARBA00023002"/>
    </source>
</evidence>
<dbReference type="STRING" id="5454.A0A163JTS1"/>
<keyword evidence="3" id="KW-1185">Reference proteome</keyword>
<dbReference type="PANTHER" id="PTHR43147">
    <property type="entry name" value="PROTEIN TAS"/>
    <property type="match status" value="1"/>
</dbReference>